<reference evidence="1" key="1">
    <citation type="submission" date="2022-04" db="EMBL/GenBank/DDBJ databases">
        <title>Genome of the entomopathogenic fungus Entomophthora muscae.</title>
        <authorList>
            <person name="Elya C."/>
            <person name="Lovett B.R."/>
            <person name="Lee E."/>
            <person name="Macias A.M."/>
            <person name="Hajek A.E."/>
            <person name="De Bivort B.L."/>
            <person name="Kasson M.T."/>
            <person name="De Fine Licht H.H."/>
            <person name="Stajich J.E."/>
        </authorList>
    </citation>
    <scope>NUCLEOTIDE SEQUENCE</scope>
    <source>
        <strain evidence="1">Berkeley</strain>
    </source>
</reference>
<gene>
    <name evidence="1" type="ORF">DSO57_1038436</name>
</gene>
<proteinExistence type="predicted"/>
<protein>
    <submittedName>
        <fullName evidence="1">Uncharacterized protein</fullName>
    </submittedName>
</protein>
<accession>A0ACC2S0M8</accession>
<feature type="non-terminal residue" evidence="1">
    <location>
        <position position="71"/>
    </location>
</feature>
<sequence length="71" mass="7894">MSNLTNAQEAVQHYLDKKDLKEGLQGKEGDGVRNDNYFPLETQALEHDSNPDPDLTRTSSPCFSGVEPCKL</sequence>
<name>A0ACC2S0M8_9FUNG</name>
<comment type="caution">
    <text evidence="1">The sequence shown here is derived from an EMBL/GenBank/DDBJ whole genome shotgun (WGS) entry which is preliminary data.</text>
</comment>
<keyword evidence="2" id="KW-1185">Reference proteome</keyword>
<evidence type="ECO:0000313" key="1">
    <source>
        <dbReference type="EMBL" id="KAJ9055912.1"/>
    </source>
</evidence>
<dbReference type="Proteomes" id="UP001165960">
    <property type="component" value="Unassembled WGS sequence"/>
</dbReference>
<organism evidence="1 2">
    <name type="scientific">Entomophthora muscae</name>
    <dbReference type="NCBI Taxonomy" id="34485"/>
    <lineage>
        <taxon>Eukaryota</taxon>
        <taxon>Fungi</taxon>
        <taxon>Fungi incertae sedis</taxon>
        <taxon>Zoopagomycota</taxon>
        <taxon>Entomophthoromycotina</taxon>
        <taxon>Entomophthoromycetes</taxon>
        <taxon>Entomophthorales</taxon>
        <taxon>Entomophthoraceae</taxon>
        <taxon>Entomophthora</taxon>
    </lineage>
</organism>
<evidence type="ECO:0000313" key="2">
    <source>
        <dbReference type="Proteomes" id="UP001165960"/>
    </source>
</evidence>
<dbReference type="EMBL" id="QTSX02006168">
    <property type="protein sequence ID" value="KAJ9055912.1"/>
    <property type="molecule type" value="Genomic_DNA"/>
</dbReference>